<dbReference type="RefSeq" id="WP_085681051.1">
    <property type="nucleotide sequence ID" value="NZ_CP020931.1"/>
</dbReference>
<evidence type="ECO:0000313" key="1">
    <source>
        <dbReference type="EMBL" id="ARM84617.1"/>
    </source>
</evidence>
<dbReference type="AlphaFoldDB" id="A0A1W6KB42"/>
<organism evidence="1 2">
    <name type="scientific">Marinobacter salarius</name>
    <dbReference type="NCBI Taxonomy" id="1420917"/>
    <lineage>
        <taxon>Bacteria</taxon>
        <taxon>Pseudomonadati</taxon>
        <taxon>Pseudomonadota</taxon>
        <taxon>Gammaproteobacteria</taxon>
        <taxon>Pseudomonadales</taxon>
        <taxon>Marinobacteraceae</taxon>
        <taxon>Marinobacter</taxon>
    </lineage>
</organism>
<gene>
    <name evidence="1" type="ORF">MARSALSMR5_02556</name>
</gene>
<sequence length="234" mass="26349">MAGEIITHERNIAFILEDAFGFLFKANEAIDDLDDQQMFSRSSITFTLLLLEASANALLDSLALERSAANDMDRLSILAKFDFFKRITCKGVGLNRGDRRVQELNELKKLRDRLVHPKRRLTSWSETSSGGMVSETEKVPLLSVSSDPWVWDFSDALAVARAVHGFLNDFLLVQCELSSIQSAAILYSEGDTPSFDENDFGIPAMVLLNKHGFREWNISVDYLLGRYSYEDLPA</sequence>
<name>A0A1W6KB42_9GAMM</name>
<dbReference type="EMBL" id="CP020931">
    <property type="protein sequence ID" value="ARM84617.1"/>
    <property type="molecule type" value="Genomic_DNA"/>
</dbReference>
<proteinExistence type="predicted"/>
<accession>A0A1W6KB42</accession>
<dbReference type="Proteomes" id="UP000193100">
    <property type="component" value="Chromosome"/>
</dbReference>
<evidence type="ECO:0000313" key="2">
    <source>
        <dbReference type="Proteomes" id="UP000193100"/>
    </source>
</evidence>
<reference evidence="1 2" key="1">
    <citation type="submission" date="2017-04" db="EMBL/GenBank/DDBJ databases">
        <title>Genome Sequence of Marinobacter salarius strain SMR5 Isolated from a culture of the Diatom Skeletonema marinoi.</title>
        <authorList>
            <person name="Topel M."/>
            <person name="Pinder M.I.M."/>
            <person name="Johansson O.N."/>
            <person name="Kourtchenko O."/>
            <person name="Godhe A."/>
            <person name="Clarke A.K."/>
        </authorList>
    </citation>
    <scope>NUCLEOTIDE SEQUENCE [LARGE SCALE GENOMIC DNA]</scope>
    <source>
        <strain evidence="1 2">SMR5</strain>
    </source>
</reference>
<dbReference type="GeneID" id="77256492"/>
<protein>
    <submittedName>
        <fullName evidence="1">Uncharacterized protein</fullName>
    </submittedName>
</protein>